<dbReference type="Pfam" id="PF07845">
    <property type="entry name" value="DUF1636"/>
    <property type="match status" value="1"/>
</dbReference>
<evidence type="ECO:0000313" key="1">
    <source>
        <dbReference type="EMBL" id="KPL52617.1"/>
    </source>
</evidence>
<accession>A0A0N8GEW0</accession>
<organism evidence="1 2">
    <name type="scientific">Prosthecodimorpha hirschii</name>
    <dbReference type="NCBI Taxonomy" id="665126"/>
    <lineage>
        <taxon>Bacteria</taxon>
        <taxon>Pseudomonadati</taxon>
        <taxon>Pseudomonadota</taxon>
        <taxon>Alphaproteobacteria</taxon>
        <taxon>Hyphomicrobiales</taxon>
        <taxon>Ancalomicrobiaceae</taxon>
        <taxon>Prosthecodimorpha</taxon>
    </lineage>
</organism>
<reference evidence="1 2" key="1">
    <citation type="submission" date="2015-09" db="EMBL/GenBank/DDBJ databases">
        <authorList>
            <consortium name="Swine Surveillance"/>
        </authorList>
    </citation>
    <scope>NUCLEOTIDE SEQUENCE [LARGE SCALE GENOMIC DNA]</scope>
    <source>
        <strain evidence="1 2">16</strain>
    </source>
</reference>
<sequence>MPDTTVTILVCANCRRADEPGEPRDERSGARLARALAAAAEGAPGVTVLPVECLSVCKRPVTIGFAAPGKWTYVYGDFAETTDAAAGRILAAAEQYRAAPDGLIPWKERPDALKKGVVARIPPIPAVPEAAE</sequence>
<dbReference type="STRING" id="665126.ABB55_10605"/>
<evidence type="ECO:0008006" key="3">
    <source>
        <dbReference type="Google" id="ProtNLM"/>
    </source>
</evidence>
<gene>
    <name evidence="1" type="ORF">ABB55_10605</name>
</gene>
<name>A0A0N8GEW0_9HYPH</name>
<protein>
    <recommendedName>
        <fullName evidence="3">Metal-binding protein</fullName>
    </recommendedName>
</protein>
<proteinExistence type="predicted"/>
<reference evidence="1 2" key="2">
    <citation type="submission" date="2015-10" db="EMBL/GenBank/DDBJ databases">
        <title>Draft Genome Sequence of Prosthecomicrobium hirschii ATCC 27832.</title>
        <authorList>
            <person name="Daniel J."/>
            <person name="Givan S.A."/>
            <person name="Brun Y.V."/>
            <person name="Brown P.J."/>
        </authorList>
    </citation>
    <scope>NUCLEOTIDE SEQUENCE [LARGE SCALE GENOMIC DNA]</scope>
    <source>
        <strain evidence="1 2">16</strain>
    </source>
</reference>
<dbReference type="RefSeq" id="WP_054358780.1">
    <property type="nucleotide sequence ID" value="NZ_LJYW01000001.1"/>
</dbReference>
<dbReference type="Proteomes" id="UP000048984">
    <property type="component" value="Unassembled WGS sequence"/>
</dbReference>
<dbReference type="AlphaFoldDB" id="A0A0N8GEW0"/>
<dbReference type="InterPro" id="IPR012863">
    <property type="entry name" value="DUF1636"/>
</dbReference>
<evidence type="ECO:0000313" key="2">
    <source>
        <dbReference type="Proteomes" id="UP000048984"/>
    </source>
</evidence>
<comment type="caution">
    <text evidence="1">The sequence shown here is derived from an EMBL/GenBank/DDBJ whole genome shotgun (WGS) entry which is preliminary data.</text>
</comment>
<dbReference type="EMBL" id="LJYW01000001">
    <property type="protein sequence ID" value="KPL52617.1"/>
    <property type="molecule type" value="Genomic_DNA"/>
</dbReference>
<keyword evidence="2" id="KW-1185">Reference proteome</keyword>